<gene>
    <name evidence="12" type="ORF">C0184_07945</name>
</gene>
<sequence length="289" mass="32672">MRFVFMCIEANNAPALRQAAAAIEREHGLRLVIDFFTPPDMHSTTDWERLAAAIARADFVFGSMLFGEEYVRPLSDLLAKASCPVCMIMSSPSLIKQTRIGKFDLRPKPATEQSAFRQWLSQFQPKHGHGEIQRQMALVRGLSNVLKFLPGKARDIHTYVMAHQFWAASTPENLRRLLLMLIERYVPGYKGKLPVLDPQQIPEIGAFHPDAPEPFAALAAYRAWRRKQRHRFSSGTVGLLTMRPFALSGNRAHLDALIRALEARGIEARAAYSPTLDMRATVERFFTDP</sequence>
<dbReference type="EMBL" id="PNIQ01000526">
    <property type="protein sequence ID" value="PMP81623.1"/>
    <property type="molecule type" value="Genomic_DNA"/>
</dbReference>
<evidence type="ECO:0000259" key="11">
    <source>
        <dbReference type="Pfam" id="PF11965"/>
    </source>
</evidence>
<keyword evidence="6" id="KW-0067">ATP-binding</keyword>
<evidence type="ECO:0000313" key="12">
    <source>
        <dbReference type="EMBL" id="PMP81623.1"/>
    </source>
</evidence>
<name>A0A2J6X528_9CHLR</name>
<evidence type="ECO:0000256" key="9">
    <source>
        <dbReference type="ARBA" id="ARBA00048693"/>
    </source>
</evidence>
<reference evidence="12 13" key="1">
    <citation type="submission" date="2018-01" db="EMBL/GenBank/DDBJ databases">
        <title>Metagenomic assembled genomes from two thermal pools in the Uzon Caldera, Kamchatka, Russia.</title>
        <authorList>
            <person name="Wilkins L."/>
            <person name="Ettinger C."/>
        </authorList>
    </citation>
    <scope>NUCLEOTIDE SEQUENCE [LARGE SCALE GENOMIC DNA]</scope>
    <source>
        <strain evidence="12">ZAV-02</strain>
    </source>
</reference>
<dbReference type="Pfam" id="PF02514">
    <property type="entry name" value="CobN-Mg_chel"/>
    <property type="match status" value="1"/>
</dbReference>
<dbReference type="GO" id="GO:0015979">
    <property type="term" value="P:photosynthesis"/>
    <property type="evidence" value="ECO:0007669"/>
    <property type="project" value="UniProtKB-KW"/>
</dbReference>
<evidence type="ECO:0000259" key="10">
    <source>
        <dbReference type="Pfam" id="PF02514"/>
    </source>
</evidence>
<dbReference type="AlphaFoldDB" id="A0A2J6X528"/>
<dbReference type="GO" id="GO:0016851">
    <property type="term" value="F:magnesium chelatase activity"/>
    <property type="evidence" value="ECO:0007669"/>
    <property type="project" value="UniProtKB-EC"/>
</dbReference>
<evidence type="ECO:0000256" key="7">
    <source>
        <dbReference type="ARBA" id="ARBA00023171"/>
    </source>
</evidence>
<dbReference type="InterPro" id="IPR022571">
    <property type="entry name" value="Mg_chelatase_H_N"/>
</dbReference>
<comment type="pathway">
    <text evidence="8">Porphyrin-containing compound metabolism.</text>
</comment>
<dbReference type="PANTHER" id="PTHR44119">
    <property type="entry name" value="MAGNESIUM-CHELATASE SUBUNIT CHLH, CHLOROPLASTIC"/>
    <property type="match status" value="1"/>
</dbReference>
<protein>
    <recommendedName>
        <fullName evidence="2">magnesium chelatase</fullName>
        <ecNumber evidence="2">6.6.1.1</ecNumber>
    </recommendedName>
</protein>
<keyword evidence="7" id="KW-0149">Chlorophyll biosynthesis</keyword>
<feature type="domain" description="Magnesium chelatase subunit H N-terminal" evidence="11">
    <location>
        <begin position="2"/>
        <end position="160"/>
    </location>
</feature>
<dbReference type="GO" id="GO:0015995">
    <property type="term" value="P:chlorophyll biosynthetic process"/>
    <property type="evidence" value="ECO:0007669"/>
    <property type="project" value="UniProtKB-KW"/>
</dbReference>
<evidence type="ECO:0000256" key="2">
    <source>
        <dbReference type="ARBA" id="ARBA00012825"/>
    </source>
</evidence>
<evidence type="ECO:0000313" key="13">
    <source>
        <dbReference type="Proteomes" id="UP000243376"/>
    </source>
</evidence>
<keyword evidence="4" id="KW-0436">Ligase</keyword>
<dbReference type="EC" id="6.6.1.1" evidence="2"/>
<dbReference type="Proteomes" id="UP000243376">
    <property type="component" value="Unassembled WGS sequence"/>
</dbReference>
<dbReference type="PANTHER" id="PTHR44119:SF1">
    <property type="entry name" value="MAGNESIUM-CHELATASE SUBUNIT CHLH, CHLOROPLASTIC"/>
    <property type="match status" value="1"/>
</dbReference>
<feature type="non-terminal residue" evidence="12">
    <location>
        <position position="289"/>
    </location>
</feature>
<comment type="similarity">
    <text evidence="1">Belongs to the Mg-chelatase subunit H family.</text>
</comment>
<keyword evidence="5" id="KW-0547">Nucleotide-binding</keyword>
<comment type="caution">
    <text evidence="12">The sequence shown here is derived from an EMBL/GenBank/DDBJ whole genome shotgun (WGS) entry which is preliminary data.</text>
</comment>
<keyword evidence="3" id="KW-0602">Photosynthesis</keyword>
<organism evidence="12 13">
    <name type="scientific">Chloroflexus aggregans</name>
    <dbReference type="NCBI Taxonomy" id="152260"/>
    <lineage>
        <taxon>Bacteria</taxon>
        <taxon>Bacillati</taxon>
        <taxon>Chloroflexota</taxon>
        <taxon>Chloroflexia</taxon>
        <taxon>Chloroflexales</taxon>
        <taxon>Chloroflexineae</taxon>
        <taxon>Chloroflexaceae</taxon>
        <taxon>Chloroflexus</taxon>
    </lineage>
</organism>
<evidence type="ECO:0000256" key="6">
    <source>
        <dbReference type="ARBA" id="ARBA00022840"/>
    </source>
</evidence>
<dbReference type="GO" id="GO:0005524">
    <property type="term" value="F:ATP binding"/>
    <property type="evidence" value="ECO:0007669"/>
    <property type="project" value="UniProtKB-KW"/>
</dbReference>
<feature type="domain" description="CobN/magnesium chelatase" evidence="10">
    <location>
        <begin position="163"/>
        <end position="287"/>
    </location>
</feature>
<evidence type="ECO:0000256" key="1">
    <source>
        <dbReference type="ARBA" id="ARBA00010851"/>
    </source>
</evidence>
<evidence type="ECO:0000256" key="3">
    <source>
        <dbReference type="ARBA" id="ARBA00022531"/>
    </source>
</evidence>
<evidence type="ECO:0000256" key="8">
    <source>
        <dbReference type="ARBA" id="ARBA00023444"/>
    </source>
</evidence>
<evidence type="ECO:0000256" key="4">
    <source>
        <dbReference type="ARBA" id="ARBA00022598"/>
    </source>
</evidence>
<accession>A0A2J6X528</accession>
<dbReference type="Pfam" id="PF11965">
    <property type="entry name" value="DUF3479"/>
    <property type="match status" value="1"/>
</dbReference>
<proteinExistence type="inferred from homology"/>
<evidence type="ECO:0000256" key="5">
    <source>
        <dbReference type="ARBA" id="ARBA00022741"/>
    </source>
</evidence>
<comment type="catalytic activity">
    <reaction evidence="9">
        <text>protoporphyrin IX + Mg(2+) + ATP + H2O = Mg-protoporphyrin IX + ADP + phosphate + 3 H(+)</text>
        <dbReference type="Rhea" id="RHEA:13961"/>
        <dbReference type="ChEBI" id="CHEBI:15377"/>
        <dbReference type="ChEBI" id="CHEBI:15378"/>
        <dbReference type="ChEBI" id="CHEBI:18420"/>
        <dbReference type="ChEBI" id="CHEBI:30616"/>
        <dbReference type="ChEBI" id="CHEBI:43474"/>
        <dbReference type="ChEBI" id="CHEBI:57306"/>
        <dbReference type="ChEBI" id="CHEBI:60492"/>
        <dbReference type="ChEBI" id="CHEBI:456216"/>
        <dbReference type="EC" id="6.6.1.1"/>
    </reaction>
</comment>
<dbReference type="InterPro" id="IPR003672">
    <property type="entry name" value="CobN/Mg_chltase"/>
</dbReference>